<evidence type="ECO:0000256" key="15">
    <source>
        <dbReference type="ARBA" id="ARBA00032605"/>
    </source>
</evidence>
<feature type="transmembrane region" description="Helical" evidence="19">
    <location>
        <begin position="185"/>
        <end position="202"/>
    </location>
</feature>
<comment type="caution">
    <text evidence="20">The sequence shown here is derived from an EMBL/GenBank/DDBJ whole genome shotgun (WGS) entry which is preliminary data.</text>
</comment>
<comment type="function">
    <text evidence="14 19">Joins adenosylcobinamide-GDP and alpha-ribazole to generate adenosylcobalamin (Ado-cobalamin). Also synthesizes adenosylcobalamin 5'-phosphate from adenosylcobinamide-GDP and alpha-ribazole 5'-phosphate.</text>
</comment>
<evidence type="ECO:0000256" key="19">
    <source>
        <dbReference type="HAMAP-Rule" id="MF_00719"/>
    </source>
</evidence>
<organism evidence="20 21">
    <name type="scientific">Vibrio agarivorans</name>
    <dbReference type="NCBI Taxonomy" id="153622"/>
    <lineage>
        <taxon>Bacteria</taxon>
        <taxon>Pseudomonadati</taxon>
        <taxon>Pseudomonadota</taxon>
        <taxon>Gammaproteobacteria</taxon>
        <taxon>Vibrionales</taxon>
        <taxon>Vibrionaceae</taxon>
        <taxon>Vibrio</taxon>
    </lineage>
</organism>
<comment type="catalytic activity">
    <reaction evidence="18 19">
        <text>alpha-ribazole 5'-phosphate + adenosylcob(III)inamide-GDP = adenosylcob(III)alamin 5'-phosphate + GMP + H(+)</text>
        <dbReference type="Rhea" id="RHEA:23560"/>
        <dbReference type="ChEBI" id="CHEBI:15378"/>
        <dbReference type="ChEBI" id="CHEBI:57918"/>
        <dbReference type="ChEBI" id="CHEBI:58115"/>
        <dbReference type="ChEBI" id="CHEBI:60487"/>
        <dbReference type="ChEBI" id="CHEBI:60493"/>
        <dbReference type="EC" id="2.7.8.26"/>
    </reaction>
</comment>
<comment type="catalytic activity">
    <reaction evidence="17 19">
        <text>alpha-ribazole + adenosylcob(III)inamide-GDP = adenosylcob(III)alamin + GMP + H(+)</text>
        <dbReference type="Rhea" id="RHEA:16049"/>
        <dbReference type="ChEBI" id="CHEBI:10329"/>
        <dbReference type="ChEBI" id="CHEBI:15378"/>
        <dbReference type="ChEBI" id="CHEBI:18408"/>
        <dbReference type="ChEBI" id="CHEBI:58115"/>
        <dbReference type="ChEBI" id="CHEBI:60487"/>
        <dbReference type="EC" id="2.7.8.26"/>
    </reaction>
</comment>
<keyword evidence="21" id="KW-1185">Reference proteome</keyword>
<evidence type="ECO:0000256" key="6">
    <source>
        <dbReference type="ARBA" id="ARBA00015850"/>
    </source>
</evidence>
<evidence type="ECO:0000256" key="17">
    <source>
        <dbReference type="ARBA" id="ARBA00048623"/>
    </source>
</evidence>
<comment type="pathway">
    <text evidence="3 19">Cofactor biosynthesis; adenosylcobalamin biosynthesis; adenosylcobalamin from cob(II)yrinate a,c-diamide: step 7/7.</text>
</comment>
<evidence type="ECO:0000256" key="9">
    <source>
        <dbReference type="ARBA" id="ARBA00022679"/>
    </source>
</evidence>
<keyword evidence="12 19" id="KW-1133">Transmembrane helix</keyword>
<dbReference type="NCBIfam" id="NF001277">
    <property type="entry name" value="PRK00235.1-3"/>
    <property type="match status" value="1"/>
</dbReference>
<dbReference type="Proteomes" id="UP001169719">
    <property type="component" value="Unassembled WGS sequence"/>
</dbReference>
<evidence type="ECO:0000256" key="7">
    <source>
        <dbReference type="ARBA" id="ARBA00022475"/>
    </source>
</evidence>
<keyword evidence="9 19" id="KW-0808">Transferase</keyword>
<evidence type="ECO:0000256" key="16">
    <source>
        <dbReference type="ARBA" id="ARBA00032853"/>
    </source>
</evidence>
<dbReference type="RefSeq" id="WP_289961187.1">
    <property type="nucleotide sequence ID" value="NZ_JAUEOZ010000001.1"/>
</dbReference>
<keyword evidence="11 19" id="KW-0460">Magnesium</keyword>
<feature type="transmembrane region" description="Helical" evidence="19">
    <location>
        <begin position="114"/>
        <end position="133"/>
    </location>
</feature>
<evidence type="ECO:0000256" key="3">
    <source>
        <dbReference type="ARBA" id="ARBA00004663"/>
    </source>
</evidence>
<dbReference type="EC" id="2.7.8.26" evidence="5 19"/>
<evidence type="ECO:0000256" key="11">
    <source>
        <dbReference type="ARBA" id="ARBA00022842"/>
    </source>
</evidence>
<evidence type="ECO:0000256" key="14">
    <source>
        <dbReference type="ARBA" id="ARBA00025228"/>
    </source>
</evidence>
<keyword evidence="7 19" id="KW-1003">Cell membrane</keyword>
<comment type="subcellular location">
    <subcellularLocation>
        <location evidence="2 19">Cell membrane</location>
        <topology evidence="2 19">Multi-pass membrane protein</topology>
    </subcellularLocation>
</comment>
<evidence type="ECO:0000256" key="12">
    <source>
        <dbReference type="ARBA" id="ARBA00022989"/>
    </source>
</evidence>
<sequence length="258" mass="28577">MVKFLKYQWELFWLALGFFSRIPIPQSTPYSEERMNRSGRYFPLVGLALGAIVYAGYWAFSYVLPIEVAVLLTMILSVLLTGAFHEDGLADMADGIGGGMTVERRLEIMKDSRLGTYGTITLILALFLKWQLLVTLFGSSLISPVLVLLIGYGLSRAVAVTLIYDMKYVTDSAGSKSKPLAQRQTLAEFWCAIAIGVTPLIGIPPVPASIMLVSMMILRVLFQIWLDKRLGGFTGDCLGAVQQVSELTLYIIMLMMIQ</sequence>
<evidence type="ECO:0000256" key="13">
    <source>
        <dbReference type="ARBA" id="ARBA00023136"/>
    </source>
</evidence>
<keyword evidence="13 19" id="KW-0472">Membrane</keyword>
<evidence type="ECO:0000256" key="8">
    <source>
        <dbReference type="ARBA" id="ARBA00022573"/>
    </source>
</evidence>
<dbReference type="InterPro" id="IPR003805">
    <property type="entry name" value="CobS"/>
</dbReference>
<evidence type="ECO:0000256" key="1">
    <source>
        <dbReference type="ARBA" id="ARBA00001946"/>
    </source>
</evidence>
<dbReference type="GO" id="GO:0051073">
    <property type="term" value="F:adenosylcobinamide-GDP ribazoletransferase activity"/>
    <property type="evidence" value="ECO:0007669"/>
    <property type="project" value="UniProtKB-EC"/>
</dbReference>
<evidence type="ECO:0000256" key="10">
    <source>
        <dbReference type="ARBA" id="ARBA00022692"/>
    </source>
</evidence>
<evidence type="ECO:0000256" key="4">
    <source>
        <dbReference type="ARBA" id="ARBA00010561"/>
    </source>
</evidence>
<feature type="transmembrane region" description="Helical" evidence="19">
    <location>
        <begin position="145"/>
        <end position="164"/>
    </location>
</feature>
<evidence type="ECO:0000256" key="2">
    <source>
        <dbReference type="ARBA" id="ARBA00004651"/>
    </source>
</evidence>
<dbReference type="Pfam" id="PF02654">
    <property type="entry name" value="CobS"/>
    <property type="match status" value="1"/>
</dbReference>
<reference evidence="20" key="1">
    <citation type="submission" date="2024-05" db="EMBL/GenBank/DDBJ databases">
        <title>Genome Sequences of Four Agar- Degrading Marine Bacteria.</title>
        <authorList>
            <person name="Phillips E.K."/>
            <person name="Shaffer J.C."/>
            <person name="Henson M.W."/>
            <person name="Temperton B."/>
            <person name="Thrash C.J."/>
            <person name="Martin M.O."/>
        </authorList>
    </citation>
    <scope>NUCLEOTIDE SEQUENCE</scope>
    <source>
        <strain evidence="20">EKP203</strain>
    </source>
</reference>
<protein>
    <recommendedName>
        <fullName evidence="6 19">Adenosylcobinamide-GDP ribazoletransferase</fullName>
        <ecNumber evidence="5 19">2.7.8.26</ecNumber>
    </recommendedName>
    <alternativeName>
        <fullName evidence="16 19">Cobalamin synthase</fullName>
    </alternativeName>
    <alternativeName>
        <fullName evidence="15 19">Cobalamin-5'-phosphate synthase</fullName>
    </alternativeName>
</protein>
<proteinExistence type="inferred from homology"/>
<feature type="transmembrane region" description="Helical" evidence="19">
    <location>
        <begin position="66"/>
        <end position="84"/>
    </location>
</feature>
<evidence type="ECO:0000313" key="21">
    <source>
        <dbReference type="Proteomes" id="UP001169719"/>
    </source>
</evidence>
<evidence type="ECO:0000313" key="20">
    <source>
        <dbReference type="EMBL" id="MDN2481056.1"/>
    </source>
</evidence>
<dbReference type="PANTHER" id="PTHR34148:SF1">
    <property type="entry name" value="ADENOSYLCOBINAMIDE-GDP RIBAZOLETRANSFERASE"/>
    <property type="match status" value="1"/>
</dbReference>
<evidence type="ECO:0000256" key="5">
    <source>
        <dbReference type="ARBA" id="ARBA00013200"/>
    </source>
</evidence>
<dbReference type="PANTHER" id="PTHR34148">
    <property type="entry name" value="ADENOSYLCOBINAMIDE-GDP RIBAZOLETRANSFERASE"/>
    <property type="match status" value="1"/>
</dbReference>
<dbReference type="HAMAP" id="MF_00719">
    <property type="entry name" value="CobS"/>
    <property type="match status" value="1"/>
</dbReference>
<gene>
    <name evidence="19" type="primary">cobS</name>
    <name evidence="20" type="ORF">QWJ08_06575</name>
</gene>
<feature type="transmembrane region" description="Helical" evidence="19">
    <location>
        <begin position="41"/>
        <end position="60"/>
    </location>
</feature>
<dbReference type="NCBIfam" id="TIGR00317">
    <property type="entry name" value="cobS"/>
    <property type="match status" value="1"/>
</dbReference>
<comment type="cofactor">
    <cofactor evidence="1 19">
        <name>Mg(2+)</name>
        <dbReference type="ChEBI" id="CHEBI:18420"/>
    </cofactor>
</comment>
<dbReference type="EMBL" id="JAUEOZ010000001">
    <property type="protein sequence ID" value="MDN2481056.1"/>
    <property type="molecule type" value="Genomic_DNA"/>
</dbReference>
<comment type="similarity">
    <text evidence="4 19">Belongs to the CobS family.</text>
</comment>
<evidence type="ECO:0000256" key="18">
    <source>
        <dbReference type="ARBA" id="ARBA00049504"/>
    </source>
</evidence>
<keyword evidence="10 19" id="KW-0812">Transmembrane</keyword>
<name>A0ABT7XZ56_9VIBR</name>
<keyword evidence="8 19" id="KW-0169">Cobalamin biosynthesis</keyword>
<accession>A0ABT7XZ56</accession>